<dbReference type="GeneID" id="95588244"/>
<keyword evidence="3" id="KW-1185">Reference proteome</keyword>
<feature type="region of interest" description="Disordered" evidence="1">
    <location>
        <begin position="90"/>
        <end position="153"/>
    </location>
</feature>
<evidence type="ECO:0000313" key="2">
    <source>
        <dbReference type="EMBL" id="GHI69992.1"/>
    </source>
</evidence>
<proteinExistence type="predicted"/>
<evidence type="ECO:0000313" key="3">
    <source>
        <dbReference type="Proteomes" id="UP000613974"/>
    </source>
</evidence>
<dbReference type="RefSeq" id="WP_189748252.1">
    <property type="nucleotide sequence ID" value="NZ_BMRL01000039.1"/>
</dbReference>
<protein>
    <submittedName>
        <fullName evidence="2">Uncharacterized protein</fullName>
    </submittedName>
</protein>
<dbReference type="Proteomes" id="UP000613974">
    <property type="component" value="Unassembled WGS sequence"/>
</dbReference>
<accession>A0ABQ3SPW1</accession>
<dbReference type="EMBL" id="BNEC01000005">
    <property type="protein sequence ID" value="GHI69992.1"/>
    <property type="molecule type" value="Genomic_DNA"/>
</dbReference>
<organism evidence="2 3">
    <name type="scientific">Streptomyces nojiriensis</name>
    <dbReference type="NCBI Taxonomy" id="66374"/>
    <lineage>
        <taxon>Bacteria</taxon>
        <taxon>Bacillati</taxon>
        <taxon>Actinomycetota</taxon>
        <taxon>Actinomycetes</taxon>
        <taxon>Kitasatosporales</taxon>
        <taxon>Streptomycetaceae</taxon>
        <taxon>Streptomyces</taxon>
    </lineage>
</organism>
<comment type="caution">
    <text evidence="2">The sequence shown here is derived from an EMBL/GenBank/DDBJ whole genome shotgun (WGS) entry which is preliminary data.</text>
</comment>
<gene>
    <name evidence="2" type="ORF">Snoj_39100</name>
</gene>
<name>A0ABQ3SPW1_9ACTN</name>
<evidence type="ECO:0000256" key="1">
    <source>
        <dbReference type="SAM" id="MobiDB-lite"/>
    </source>
</evidence>
<reference evidence="3" key="1">
    <citation type="submission" date="2023-07" db="EMBL/GenBank/DDBJ databases">
        <title>Whole genome shotgun sequence of Streptomyces nojiriensis NBRC 13794.</title>
        <authorList>
            <person name="Komaki H."/>
            <person name="Tamura T."/>
        </authorList>
    </citation>
    <scope>NUCLEOTIDE SEQUENCE [LARGE SCALE GENOMIC DNA]</scope>
    <source>
        <strain evidence="3">NBRC 13794</strain>
    </source>
</reference>
<feature type="compositionally biased region" description="Pro residues" evidence="1">
    <location>
        <begin position="112"/>
        <end position="129"/>
    </location>
</feature>
<sequence length="153" mass="16661">MDVATWGLVLETTVGLGERKHTEAYVMAHVEGGREAALAELERRARAYTPEHPRSPKRRRLFRDGDGFLLVVDGAWQSHATRFSVAELLDDTDRPAPAEPAGDASVPEELPATPPTPISMPELPPPSPPSVTGERDEDGVPVKPVWLGRTDLP</sequence>